<keyword evidence="3" id="KW-0689">Ribosomal protein</keyword>
<reference evidence="3 5" key="1">
    <citation type="submission" date="2018-06" db="EMBL/GenBank/DDBJ databases">
        <title>Genomic Encyclopedia of Type Strains, Phase III (KMG-III): the genomes of soil and plant-associated and newly described type strains.</title>
        <authorList>
            <person name="Whitman W."/>
        </authorList>
    </citation>
    <scope>NUCLEOTIDE SEQUENCE [LARGE SCALE GENOMIC DNA]</scope>
    <source>
        <strain evidence="3 5">CECT 7022</strain>
    </source>
</reference>
<dbReference type="Proteomes" id="UP000247790">
    <property type="component" value="Unassembled WGS sequence"/>
</dbReference>
<dbReference type="RefSeq" id="WP_110897682.1">
    <property type="nucleotide sequence ID" value="NZ_CP054614.1"/>
</dbReference>
<dbReference type="PROSITE" id="PS51186">
    <property type="entry name" value="GNAT"/>
    <property type="match status" value="1"/>
</dbReference>
<dbReference type="Gene3D" id="3.40.630.30">
    <property type="match status" value="1"/>
</dbReference>
<dbReference type="EMBL" id="QJSW01000011">
    <property type="protein sequence ID" value="PYE47747.1"/>
    <property type="molecule type" value="Genomic_DNA"/>
</dbReference>
<name>A0A2V4W9B4_PAEBA</name>
<dbReference type="GO" id="GO:0005840">
    <property type="term" value="C:ribosome"/>
    <property type="evidence" value="ECO:0007669"/>
    <property type="project" value="UniProtKB-KW"/>
</dbReference>
<dbReference type="SUPFAM" id="SSF55729">
    <property type="entry name" value="Acyl-CoA N-acyltransferases (Nat)"/>
    <property type="match status" value="1"/>
</dbReference>
<dbReference type="InterPro" id="IPR050769">
    <property type="entry name" value="NAT_camello-type"/>
</dbReference>
<dbReference type="OrthoDB" id="5419426at2"/>
<dbReference type="AlphaFoldDB" id="A0A2V4W9B4"/>
<dbReference type="InterPro" id="IPR016181">
    <property type="entry name" value="Acyl_CoA_acyltransferase"/>
</dbReference>
<accession>A0A2V4W9B4</accession>
<feature type="domain" description="N-acetyltransferase" evidence="2">
    <location>
        <begin position="1"/>
        <end position="155"/>
    </location>
</feature>
<protein>
    <submittedName>
        <fullName evidence="4">GNAT family N-acetyltransferase</fullName>
    </submittedName>
    <submittedName>
        <fullName evidence="3">Ribosomal protein S18 acetylase RimI-like enzyme</fullName>
    </submittedName>
</protein>
<dbReference type="PANTHER" id="PTHR13947">
    <property type="entry name" value="GNAT FAMILY N-ACETYLTRANSFERASE"/>
    <property type="match status" value="1"/>
</dbReference>
<evidence type="ECO:0000259" key="2">
    <source>
        <dbReference type="PROSITE" id="PS51186"/>
    </source>
</evidence>
<evidence type="ECO:0000313" key="4">
    <source>
        <dbReference type="EMBL" id="QKS59134.1"/>
    </source>
</evidence>
<dbReference type="EMBL" id="CP054614">
    <property type="protein sequence ID" value="QKS59134.1"/>
    <property type="molecule type" value="Genomic_DNA"/>
</dbReference>
<proteinExistence type="predicted"/>
<dbReference type="GO" id="GO:0008080">
    <property type="term" value="F:N-acetyltransferase activity"/>
    <property type="evidence" value="ECO:0007669"/>
    <property type="project" value="InterPro"/>
</dbReference>
<sequence>MIRTFIQKDLQYVIEAHIRIYRDEYNYDDSFAAFISSAVQTFADKGDYTKEMLWIVELNHRTYGSIGLTRVNDTTAQLRWFLLEPEARGAGWGRRLIEHVIAYATQQGYRSILLWTNSSLYGARNLYELYGFEVKEIRTQILSGQEMTEERWELDLRLGGIEQ</sequence>
<evidence type="ECO:0000313" key="6">
    <source>
        <dbReference type="Proteomes" id="UP000509327"/>
    </source>
</evidence>
<gene>
    <name evidence="3" type="ORF">DFQ00_11146</name>
    <name evidence="4" type="ORF">HUB98_24995</name>
</gene>
<keyword evidence="1" id="KW-0808">Transferase</keyword>
<keyword evidence="6" id="KW-1185">Reference proteome</keyword>
<dbReference type="Pfam" id="PF00583">
    <property type="entry name" value="Acetyltransf_1"/>
    <property type="match status" value="1"/>
</dbReference>
<dbReference type="CDD" id="cd04301">
    <property type="entry name" value="NAT_SF"/>
    <property type="match status" value="1"/>
</dbReference>
<keyword evidence="3" id="KW-0687">Ribonucleoprotein</keyword>
<dbReference type="Proteomes" id="UP000509327">
    <property type="component" value="Chromosome"/>
</dbReference>
<dbReference type="PANTHER" id="PTHR13947:SF37">
    <property type="entry name" value="LD18367P"/>
    <property type="match status" value="1"/>
</dbReference>
<evidence type="ECO:0000256" key="1">
    <source>
        <dbReference type="ARBA" id="ARBA00022679"/>
    </source>
</evidence>
<reference evidence="4 6" key="2">
    <citation type="submission" date="2020-06" db="EMBL/GenBank/DDBJ databases">
        <title>Complete genome of Paenibacillus barcinonensis KACC11450.</title>
        <authorList>
            <person name="Kim M."/>
            <person name="Park Y.-J."/>
            <person name="Shin J.-H."/>
        </authorList>
    </citation>
    <scope>NUCLEOTIDE SEQUENCE [LARGE SCALE GENOMIC DNA]</scope>
    <source>
        <strain evidence="4 6">KACC11450</strain>
    </source>
</reference>
<evidence type="ECO:0000313" key="5">
    <source>
        <dbReference type="Proteomes" id="UP000247790"/>
    </source>
</evidence>
<organism evidence="3 5">
    <name type="scientific">Paenibacillus barcinonensis</name>
    <dbReference type="NCBI Taxonomy" id="198119"/>
    <lineage>
        <taxon>Bacteria</taxon>
        <taxon>Bacillati</taxon>
        <taxon>Bacillota</taxon>
        <taxon>Bacilli</taxon>
        <taxon>Bacillales</taxon>
        <taxon>Paenibacillaceae</taxon>
        <taxon>Paenibacillus</taxon>
    </lineage>
</organism>
<evidence type="ECO:0000313" key="3">
    <source>
        <dbReference type="EMBL" id="PYE47747.1"/>
    </source>
</evidence>
<dbReference type="InterPro" id="IPR000182">
    <property type="entry name" value="GNAT_dom"/>
</dbReference>